<dbReference type="GeneID" id="96612479"/>
<proteinExistence type="predicted"/>
<organism evidence="3 4">
    <name type="scientific">Nocardioides simplex</name>
    <name type="common">Arthrobacter simplex</name>
    <dbReference type="NCBI Taxonomy" id="2045"/>
    <lineage>
        <taxon>Bacteria</taxon>
        <taxon>Bacillati</taxon>
        <taxon>Actinomycetota</taxon>
        <taxon>Actinomycetes</taxon>
        <taxon>Propionibacteriales</taxon>
        <taxon>Nocardioidaceae</taxon>
        <taxon>Pimelobacter</taxon>
    </lineage>
</organism>
<protein>
    <submittedName>
        <fullName evidence="3">Uncharacterized protein</fullName>
    </submittedName>
</protein>
<sequence length="293" mass="30477">MSPELTDQIATAFEAGYAGEPAPRPAGAYVALGRRRQRHRRLGLGAAAVSAVGALAVGAGLLVGGGGPDAAPDRAPVAGTPSATATATATGTAPGPPSQRISEVLTPGQHAGYDEAGRVVLRPGWRIERQVANPLRRTAPEASVGLVVVKGTQRYWYLLDHTRTGGGASWDPAGTTYARFEQWLDDQVDLQNGDQPVDLVSFAGAGPVLEPGIGARILRQWPDPDVPGFAAPGDTTAVAKVEVDGLTYFVLARRSGDGATDTIPYQADLLDEPTLAAFLAHARDRYASGEGLR</sequence>
<feature type="transmembrane region" description="Helical" evidence="2">
    <location>
        <begin position="42"/>
        <end position="64"/>
    </location>
</feature>
<reference evidence="3 4" key="1">
    <citation type="journal article" date="2015" name="Genome Announc.">
        <title>Complete Genome Sequence of Steroid-Transforming Nocardioides simplex VKM Ac-2033D.</title>
        <authorList>
            <person name="Shtratnikova V.Y."/>
            <person name="Schelkunov M.I."/>
            <person name="Pekov Y.A."/>
            <person name="Fokina V.V."/>
            <person name="Logacheva M.D."/>
            <person name="Sokolov S.L."/>
            <person name="Bragin E.Y."/>
            <person name="Ashapkin V.V."/>
            <person name="Donova M.V."/>
        </authorList>
    </citation>
    <scope>NUCLEOTIDE SEQUENCE [LARGE SCALE GENOMIC DNA]</scope>
    <source>
        <strain evidence="3 4">VKM Ac-2033D</strain>
    </source>
</reference>
<feature type="region of interest" description="Disordered" evidence="1">
    <location>
        <begin position="72"/>
        <end position="98"/>
    </location>
</feature>
<dbReference type="eggNOG" id="ENOG50324A0">
    <property type="taxonomic scope" value="Bacteria"/>
</dbReference>
<dbReference type="EMBL" id="CP009896">
    <property type="protein sequence ID" value="AIY19590.1"/>
    <property type="molecule type" value="Genomic_DNA"/>
</dbReference>
<evidence type="ECO:0000256" key="2">
    <source>
        <dbReference type="SAM" id="Phobius"/>
    </source>
</evidence>
<dbReference type="OrthoDB" id="3787024at2"/>
<evidence type="ECO:0000313" key="3">
    <source>
        <dbReference type="EMBL" id="AIY19590.1"/>
    </source>
</evidence>
<feature type="compositionally biased region" description="Low complexity" evidence="1">
    <location>
        <begin position="72"/>
        <end position="93"/>
    </location>
</feature>
<dbReference type="STRING" id="2045.KR76_27535"/>
<accession>A0A0A1DVX9</accession>
<evidence type="ECO:0000313" key="4">
    <source>
        <dbReference type="Proteomes" id="UP000030300"/>
    </source>
</evidence>
<evidence type="ECO:0000256" key="1">
    <source>
        <dbReference type="SAM" id="MobiDB-lite"/>
    </source>
</evidence>
<dbReference type="HOGENOM" id="CLU_949401_0_0_11"/>
<keyword evidence="2" id="KW-1133">Transmembrane helix</keyword>
<name>A0A0A1DVX9_NOCSI</name>
<dbReference type="AlphaFoldDB" id="A0A0A1DVX9"/>
<keyword evidence="2" id="KW-0472">Membrane</keyword>
<gene>
    <name evidence="3" type="ORF">KR76_27535</name>
</gene>
<dbReference type="Proteomes" id="UP000030300">
    <property type="component" value="Chromosome"/>
</dbReference>
<dbReference type="KEGG" id="psim:KR76_27535"/>
<keyword evidence="4" id="KW-1185">Reference proteome</keyword>
<keyword evidence="2" id="KW-0812">Transmembrane</keyword>
<dbReference type="RefSeq" id="WP_038682946.1">
    <property type="nucleotide sequence ID" value="NZ_BJMC01000016.1"/>
</dbReference>